<feature type="region of interest" description="Disordered" evidence="1">
    <location>
        <begin position="43"/>
        <end position="66"/>
    </location>
</feature>
<keyword evidence="4" id="KW-1185">Reference proteome</keyword>
<gene>
    <name evidence="3" type="ORF">NPIL_120621</name>
</gene>
<feature type="chain" id="PRO_5036464753" description="Secreted protein" evidence="2">
    <location>
        <begin position="23"/>
        <end position="95"/>
    </location>
</feature>
<dbReference type="AlphaFoldDB" id="A0A8X6MPA8"/>
<name>A0A8X6MPA8_NEPPI</name>
<evidence type="ECO:0000256" key="1">
    <source>
        <dbReference type="SAM" id="MobiDB-lite"/>
    </source>
</evidence>
<accession>A0A8X6MPA8</accession>
<evidence type="ECO:0000313" key="4">
    <source>
        <dbReference type="Proteomes" id="UP000887013"/>
    </source>
</evidence>
<evidence type="ECO:0000313" key="3">
    <source>
        <dbReference type="EMBL" id="GFS70736.1"/>
    </source>
</evidence>
<evidence type="ECO:0008006" key="5">
    <source>
        <dbReference type="Google" id="ProtNLM"/>
    </source>
</evidence>
<reference evidence="3" key="1">
    <citation type="submission" date="2020-08" db="EMBL/GenBank/DDBJ databases">
        <title>Multicomponent nature underlies the extraordinary mechanical properties of spider dragline silk.</title>
        <authorList>
            <person name="Kono N."/>
            <person name="Nakamura H."/>
            <person name="Mori M."/>
            <person name="Yoshida Y."/>
            <person name="Ohtoshi R."/>
            <person name="Malay A.D."/>
            <person name="Moran D.A.P."/>
            <person name="Tomita M."/>
            <person name="Numata K."/>
            <person name="Arakawa K."/>
        </authorList>
    </citation>
    <scope>NUCLEOTIDE SEQUENCE</scope>
</reference>
<feature type="signal peptide" evidence="2">
    <location>
        <begin position="1"/>
        <end position="22"/>
    </location>
</feature>
<organism evidence="3 4">
    <name type="scientific">Nephila pilipes</name>
    <name type="common">Giant wood spider</name>
    <name type="synonym">Nephila maculata</name>
    <dbReference type="NCBI Taxonomy" id="299642"/>
    <lineage>
        <taxon>Eukaryota</taxon>
        <taxon>Metazoa</taxon>
        <taxon>Ecdysozoa</taxon>
        <taxon>Arthropoda</taxon>
        <taxon>Chelicerata</taxon>
        <taxon>Arachnida</taxon>
        <taxon>Araneae</taxon>
        <taxon>Araneomorphae</taxon>
        <taxon>Entelegynae</taxon>
        <taxon>Araneoidea</taxon>
        <taxon>Nephilidae</taxon>
        <taxon>Nephila</taxon>
    </lineage>
</organism>
<dbReference type="Proteomes" id="UP000887013">
    <property type="component" value="Unassembled WGS sequence"/>
</dbReference>
<comment type="caution">
    <text evidence="3">The sequence shown here is derived from an EMBL/GenBank/DDBJ whole genome shotgun (WGS) entry which is preliminary data.</text>
</comment>
<dbReference type="EMBL" id="BMAW01000801">
    <property type="protein sequence ID" value="GFS70736.1"/>
    <property type="molecule type" value="Genomic_DNA"/>
</dbReference>
<protein>
    <recommendedName>
        <fullName evidence="5">Secreted protein</fullName>
    </recommendedName>
</protein>
<sequence>MKWRWSLRAGLPGAVVVLLTSGEEVGELWPCGARGLRVRVRTGSRDSDSGVRGVGDSLRGQGSSGAPCVRSGCLVLDALRSGLCAVVSSSVGALP</sequence>
<keyword evidence="2" id="KW-0732">Signal</keyword>
<evidence type="ECO:0000256" key="2">
    <source>
        <dbReference type="SAM" id="SignalP"/>
    </source>
</evidence>
<proteinExistence type="predicted"/>